<evidence type="ECO:0000313" key="3">
    <source>
        <dbReference type="RefSeq" id="XP_030751208.1"/>
    </source>
</evidence>
<feature type="region of interest" description="Disordered" evidence="1">
    <location>
        <begin position="501"/>
        <end position="558"/>
    </location>
</feature>
<proteinExistence type="predicted"/>
<dbReference type="AlphaFoldDB" id="A0A6J2XID1"/>
<accession>A0A6J2XID1</accession>
<dbReference type="InParanoid" id="A0A6J2XID1"/>
<feature type="compositionally biased region" description="Low complexity" evidence="1">
    <location>
        <begin position="514"/>
        <end position="542"/>
    </location>
</feature>
<name>A0A6J2XID1_SITOR</name>
<dbReference type="RefSeq" id="XP_030751208.1">
    <property type="nucleotide sequence ID" value="XM_030895348.1"/>
</dbReference>
<evidence type="ECO:0000256" key="1">
    <source>
        <dbReference type="SAM" id="MobiDB-lite"/>
    </source>
</evidence>
<evidence type="ECO:0000313" key="2">
    <source>
        <dbReference type="Proteomes" id="UP000504635"/>
    </source>
</evidence>
<dbReference type="OrthoDB" id="10677552at2759"/>
<sequence>MDNYEDEDTFIPPVIFTLAETLYEGLDSHQKELFQLKYLIESKNRYVEQLQQQADDIDKAVAEDRVALTNLNDIVQEYDTKNPELRSKAIKVCDVLKIISQDLNNSNQSYASYVSRIDCIETKLQARLKSNGEKIADLNKHLNDLMAKREQSAKDMEIKEQTALAENRALKKHLDYLNELTEQQAKDTVDEDGLAVMEEENRELEEKIRVLREENEMRQRECDEAQSLLDDEATYADIDTKLEEANKNILDISENISTAKETESEQTKRIKELEEYENQLNAELNRGQIAWTSLENGQQEYENMQKMIDQIKSDIEDRKTRLSRVEEDYSKMCELNKKEDENIDRAKQDIEILSSELKEVESAIDGFKTPDLLAEELNLIETNIAETHKEKDALLKTMEQKQEEFNSLSEKVKTQKHTSEMELFALHNSNLTEQKMAEKTLNSLKQKKAQLEKKAKSSDAEVKELEDTLKELRIKQKQLIADGKQLEKGLLESRKTLAGLANRKQQLRREAQAKAKAQGSKSMARPQPVVRPQPRAQMQRPASYVAPRQAEKHWDSDSSMEVEQIKFDEFLKRKFRKEKKIKKAA</sequence>
<protein>
    <submittedName>
        <fullName evidence="3">Interaptin-like</fullName>
    </submittedName>
</protein>
<organism evidence="2 3">
    <name type="scientific">Sitophilus oryzae</name>
    <name type="common">Rice weevil</name>
    <name type="synonym">Curculio oryzae</name>
    <dbReference type="NCBI Taxonomy" id="7048"/>
    <lineage>
        <taxon>Eukaryota</taxon>
        <taxon>Metazoa</taxon>
        <taxon>Ecdysozoa</taxon>
        <taxon>Arthropoda</taxon>
        <taxon>Hexapoda</taxon>
        <taxon>Insecta</taxon>
        <taxon>Pterygota</taxon>
        <taxon>Neoptera</taxon>
        <taxon>Endopterygota</taxon>
        <taxon>Coleoptera</taxon>
        <taxon>Polyphaga</taxon>
        <taxon>Cucujiformia</taxon>
        <taxon>Curculionidae</taxon>
        <taxon>Dryophthorinae</taxon>
        <taxon>Sitophilus</taxon>
    </lineage>
</organism>
<dbReference type="KEGG" id="soy:115878759"/>
<dbReference type="Proteomes" id="UP000504635">
    <property type="component" value="Unplaced"/>
</dbReference>
<gene>
    <name evidence="3" type="primary">LOC115878759</name>
</gene>
<dbReference type="GeneID" id="115878759"/>
<keyword evidence="2" id="KW-1185">Reference proteome</keyword>
<reference evidence="3" key="1">
    <citation type="submission" date="2025-08" db="UniProtKB">
        <authorList>
            <consortium name="RefSeq"/>
        </authorList>
    </citation>
    <scope>IDENTIFICATION</scope>
    <source>
        <tissue evidence="3">Gonads</tissue>
    </source>
</reference>